<protein>
    <recommendedName>
        <fullName evidence="4">Rhomboid family membrane protein</fullName>
    </recommendedName>
</protein>
<evidence type="ECO:0000313" key="2">
    <source>
        <dbReference type="EMBL" id="ROT40838.1"/>
    </source>
</evidence>
<accession>A0A3N2Q2D8</accession>
<feature type="region of interest" description="Disordered" evidence="1">
    <location>
        <begin position="1"/>
        <end position="26"/>
    </location>
</feature>
<dbReference type="OrthoDB" id="5411041at2759"/>
<dbReference type="Proteomes" id="UP000272025">
    <property type="component" value="Unassembled WGS sequence"/>
</dbReference>
<dbReference type="RefSeq" id="XP_028468644.1">
    <property type="nucleotide sequence ID" value="XM_028611236.1"/>
</dbReference>
<evidence type="ECO:0000256" key="1">
    <source>
        <dbReference type="SAM" id="MobiDB-lite"/>
    </source>
</evidence>
<feature type="compositionally biased region" description="Low complexity" evidence="1">
    <location>
        <begin position="13"/>
        <end position="26"/>
    </location>
</feature>
<name>A0A3N2Q2D8_SODAK</name>
<evidence type="ECO:0008006" key="4">
    <source>
        <dbReference type="Google" id="ProtNLM"/>
    </source>
</evidence>
<evidence type="ECO:0000313" key="3">
    <source>
        <dbReference type="Proteomes" id="UP000272025"/>
    </source>
</evidence>
<dbReference type="EMBL" id="ML119052">
    <property type="protein sequence ID" value="ROT40838.1"/>
    <property type="molecule type" value="Genomic_DNA"/>
</dbReference>
<proteinExistence type="predicted"/>
<sequence length="201" mass="23032">MTDQETPSLAPGQTQPSKTPQQTTPPLVHKAAIAGAIISPLVMLLPPRRMDWRFLILAATFSMSTSQLAYDYTGRSIYDRVGDRAQQIFNSDLPEHAKEAQRRLRQERMAREGLMEADMRRIELEKRGRLEKLWYGDETQEEWNRRRAEDHKKALEEGKGLWGIIVDQVVEVMPGGGNPEEPGQEKPAKNKEEDKKDNKRP</sequence>
<reference evidence="2 3" key="1">
    <citation type="journal article" date="2018" name="Mol. Ecol.">
        <title>The obligate alkalophilic soda-lake fungus Sodiomyces alkalinus has shifted to a protein diet.</title>
        <authorList>
            <person name="Grum-Grzhimaylo A.A."/>
            <person name="Falkoski D.L."/>
            <person name="van den Heuvel J."/>
            <person name="Valero-Jimenez C.A."/>
            <person name="Min B."/>
            <person name="Choi I.G."/>
            <person name="Lipzen A."/>
            <person name="Daum C.G."/>
            <person name="Aanen D.K."/>
            <person name="Tsang A."/>
            <person name="Henrissat B."/>
            <person name="Bilanenko E.N."/>
            <person name="de Vries R.P."/>
            <person name="van Kan J.A.L."/>
            <person name="Grigoriev I.V."/>
            <person name="Debets A.J.M."/>
        </authorList>
    </citation>
    <scope>NUCLEOTIDE SEQUENCE [LARGE SCALE GENOMIC DNA]</scope>
    <source>
        <strain evidence="2 3">F11</strain>
    </source>
</reference>
<dbReference type="AlphaFoldDB" id="A0A3N2Q2D8"/>
<feature type="compositionally biased region" description="Basic and acidic residues" evidence="1">
    <location>
        <begin position="183"/>
        <end position="201"/>
    </location>
</feature>
<keyword evidence="3" id="KW-1185">Reference proteome</keyword>
<feature type="region of interest" description="Disordered" evidence="1">
    <location>
        <begin position="171"/>
        <end position="201"/>
    </location>
</feature>
<organism evidence="2 3">
    <name type="scientific">Sodiomyces alkalinus (strain CBS 110278 / VKM F-3762 / F11)</name>
    <name type="common">Alkaliphilic filamentous fungus</name>
    <dbReference type="NCBI Taxonomy" id="1314773"/>
    <lineage>
        <taxon>Eukaryota</taxon>
        <taxon>Fungi</taxon>
        <taxon>Dikarya</taxon>
        <taxon>Ascomycota</taxon>
        <taxon>Pezizomycotina</taxon>
        <taxon>Sordariomycetes</taxon>
        <taxon>Hypocreomycetidae</taxon>
        <taxon>Glomerellales</taxon>
        <taxon>Plectosphaerellaceae</taxon>
        <taxon>Sodiomyces</taxon>
    </lineage>
</organism>
<gene>
    <name evidence="2" type="ORF">SODALDRAFT_330567</name>
</gene>
<dbReference type="GeneID" id="39579714"/>